<dbReference type="InterPro" id="IPR011425">
    <property type="entry name" value="Med9"/>
</dbReference>
<reference evidence="10" key="1">
    <citation type="submission" date="2016-05" db="EMBL/GenBank/DDBJ databases">
        <title>Comparative genomics of biotechnologically important yeasts.</title>
        <authorList>
            <consortium name="DOE Joint Genome Institute"/>
            <person name="Riley R."/>
            <person name="Haridas S."/>
            <person name="Wolfe K.H."/>
            <person name="Lopes M.R."/>
            <person name="Hittinger C.T."/>
            <person name="Goker M."/>
            <person name="Salamov A."/>
            <person name="Wisecaver J."/>
            <person name="Long T.M."/>
            <person name="Aerts A.L."/>
            <person name="Barry K."/>
            <person name="Choi C."/>
            <person name="Clum A."/>
            <person name="Coughlan A.Y."/>
            <person name="Deshpande S."/>
            <person name="Douglass A.P."/>
            <person name="Hanson S.J."/>
            <person name="Klenk H.-P."/>
            <person name="Labutti K."/>
            <person name="Lapidus A."/>
            <person name="Lindquist E."/>
            <person name="Lipzen A."/>
            <person name="Meier-Kolthoff J.P."/>
            <person name="Ohm R.A."/>
            <person name="Otillar R.P."/>
            <person name="Pangilinan J."/>
            <person name="Peng Y."/>
            <person name="Rokas A."/>
            <person name="Rosa C.A."/>
            <person name="Scheuner C."/>
            <person name="Sibirny A.A."/>
            <person name="Slot J.C."/>
            <person name="Stielow J.B."/>
            <person name="Sun H."/>
            <person name="Kurtzman C.P."/>
            <person name="Blackwell M."/>
            <person name="Grigoriev I.V."/>
            <person name="Jeffries T.W."/>
        </authorList>
    </citation>
    <scope>NUCLEOTIDE SEQUENCE [LARGE SCALE GENOMIC DNA]</scope>
    <source>
        <strain evidence="10">NRRL Y-1933</strain>
    </source>
</reference>
<evidence type="ECO:0000256" key="4">
    <source>
        <dbReference type="ARBA" id="ARBA00023159"/>
    </source>
</evidence>
<comment type="subunit">
    <text evidence="7">Component of the Mediator complex.</text>
</comment>
<comment type="function">
    <text evidence="7">Component of the Mediator complex, a coactivator involved in the regulated transcription of nearly all RNA polymerase II-dependent genes. Mediator functions as a bridge to convey information from gene-specific regulatory proteins to the basal RNA polymerase II transcription machinery. Mediator is recruited to promoters by direct interactions with regulatory proteins and serves as a scaffold for the assembly of a functional preinitiation complex with RNA polymerase II and the general transcription factors.</text>
</comment>
<gene>
    <name evidence="7" type="primary">MED9</name>
    <name evidence="9" type="ORF">HYPBUDRAFT_151214</name>
</gene>
<feature type="compositionally biased region" description="Acidic residues" evidence="8">
    <location>
        <begin position="58"/>
        <end position="76"/>
    </location>
</feature>
<evidence type="ECO:0000256" key="6">
    <source>
        <dbReference type="ARBA" id="ARBA00023242"/>
    </source>
</evidence>
<evidence type="ECO:0000313" key="10">
    <source>
        <dbReference type="Proteomes" id="UP000095085"/>
    </source>
</evidence>
<keyword evidence="4 7" id="KW-0010">Activator</keyword>
<dbReference type="EMBL" id="KV454538">
    <property type="protein sequence ID" value="ODV69453.1"/>
    <property type="molecule type" value="Genomic_DNA"/>
</dbReference>
<dbReference type="OrthoDB" id="4092914at2759"/>
<keyword evidence="3 7" id="KW-0805">Transcription regulation</keyword>
<feature type="compositionally biased region" description="Polar residues" evidence="8">
    <location>
        <begin position="9"/>
        <end position="38"/>
    </location>
</feature>
<evidence type="ECO:0000256" key="8">
    <source>
        <dbReference type="SAM" id="MobiDB-lite"/>
    </source>
</evidence>
<dbReference type="Pfam" id="PF07544">
    <property type="entry name" value="Med9"/>
    <property type="match status" value="1"/>
</dbReference>
<evidence type="ECO:0000256" key="3">
    <source>
        <dbReference type="ARBA" id="ARBA00023015"/>
    </source>
</evidence>
<evidence type="ECO:0000256" key="5">
    <source>
        <dbReference type="ARBA" id="ARBA00023163"/>
    </source>
</evidence>
<evidence type="ECO:0000313" key="9">
    <source>
        <dbReference type="EMBL" id="ODV69453.1"/>
    </source>
</evidence>
<keyword evidence="5 7" id="KW-0804">Transcription</keyword>
<protein>
    <recommendedName>
        <fullName evidence="7">Mediator of RNA polymerase II transcription subunit 9</fullName>
    </recommendedName>
    <alternativeName>
        <fullName evidence="7">Mediator complex subunit 9</fullName>
    </alternativeName>
</protein>
<evidence type="ECO:0000256" key="2">
    <source>
        <dbReference type="ARBA" id="ARBA00008089"/>
    </source>
</evidence>
<evidence type="ECO:0000256" key="7">
    <source>
        <dbReference type="RuleBase" id="RU364145"/>
    </source>
</evidence>
<accession>A0A1E4RQ92</accession>
<dbReference type="STRING" id="984485.A0A1E4RQ92"/>
<comment type="similarity">
    <text evidence="2 7">Belongs to the Mediator complex subunit 9 family.</text>
</comment>
<proteinExistence type="inferred from homology"/>
<dbReference type="RefSeq" id="XP_020078520.1">
    <property type="nucleotide sequence ID" value="XM_020220385.1"/>
</dbReference>
<dbReference type="GeneID" id="30994935"/>
<organism evidence="9 10">
    <name type="scientific">Hyphopichia burtonii NRRL Y-1933</name>
    <dbReference type="NCBI Taxonomy" id="984485"/>
    <lineage>
        <taxon>Eukaryota</taxon>
        <taxon>Fungi</taxon>
        <taxon>Dikarya</taxon>
        <taxon>Ascomycota</taxon>
        <taxon>Saccharomycotina</taxon>
        <taxon>Pichiomycetes</taxon>
        <taxon>Debaryomycetaceae</taxon>
        <taxon>Hyphopichia</taxon>
    </lineage>
</organism>
<dbReference type="GO" id="GO:0006357">
    <property type="term" value="P:regulation of transcription by RNA polymerase II"/>
    <property type="evidence" value="ECO:0007669"/>
    <property type="project" value="InterPro"/>
</dbReference>
<feature type="region of interest" description="Disordered" evidence="8">
    <location>
        <begin position="1"/>
        <end position="78"/>
    </location>
</feature>
<name>A0A1E4RQ92_9ASCO</name>
<dbReference type="GO" id="GO:0003712">
    <property type="term" value="F:transcription coregulator activity"/>
    <property type="evidence" value="ECO:0007669"/>
    <property type="project" value="InterPro"/>
</dbReference>
<comment type="subcellular location">
    <subcellularLocation>
        <location evidence="1 7">Nucleus</location>
    </subcellularLocation>
</comment>
<keyword evidence="10" id="KW-1185">Reference proteome</keyword>
<dbReference type="GO" id="GO:0016592">
    <property type="term" value="C:mediator complex"/>
    <property type="evidence" value="ECO:0007669"/>
    <property type="project" value="InterPro"/>
</dbReference>
<sequence length="172" mass="19100">MDSPGLIPPNQSFQSPAQLADSSLGSLNGIQTKLNSPAPTGMDISRNESSPLKSETPMDVDMDENQENEDHEEDEGPLTKLEKIELLPELYNLIHSLQNGEILAKDFDNNAGNIRLKLSVIRQTLQDIEGIEELVSEREAKIASLKSLNTRKRDFLNNFKASINSKNQQNQG</sequence>
<dbReference type="Proteomes" id="UP000095085">
    <property type="component" value="Unassembled WGS sequence"/>
</dbReference>
<dbReference type="AlphaFoldDB" id="A0A1E4RQ92"/>
<keyword evidence="6 7" id="KW-0539">Nucleus</keyword>
<evidence type="ECO:0000256" key="1">
    <source>
        <dbReference type="ARBA" id="ARBA00004123"/>
    </source>
</evidence>